<dbReference type="EMBL" id="CP072110">
    <property type="protein sequence ID" value="QTH64709.1"/>
    <property type="molecule type" value="Genomic_DNA"/>
</dbReference>
<dbReference type="KEGG" id="psym:J1N51_04400"/>
<keyword evidence="3" id="KW-1185">Reference proteome</keyword>
<dbReference type="Pfam" id="PF11306">
    <property type="entry name" value="DUF3108"/>
    <property type="match status" value="1"/>
</dbReference>
<evidence type="ECO:0000313" key="3">
    <source>
        <dbReference type="Proteomes" id="UP000682739"/>
    </source>
</evidence>
<accession>A0A975HKV8</accession>
<organism evidence="2 3">
    <name type="scientific">Psychrosphaera ytuae</name>
    <dbReference type="NCBI Taxonomy" id="2820710"/>
    <lineage>
        <taxon>Bacteria</taxon>
        <taxon>Pseudomonadati</taxon>
        <taxon>Pseudomonadota</taxon>
        <taxon>Gammaproteobacteria</taxon>
        <taxon>Alteromonadales</taxon>
        <taxon>Pseudoalteromonadaceae</taxon>
        <taxon>Psychrosphaera</taxon>
    </lineage>
</organism>
<dbReference type="Proteomes" id="UP000682739">
    <property type="component" value="Chromosome"/>
</dbReference>
<protein>
    <submittedName>
        <fullName evidence="2">DUF3108 domain-containing protein</fullName>
    </submittedName>
</protein>
<reference evidence="2" key="1">
    <citation type="submission" date="2021-03" db="EMBL/GenBank/DDBJ databases">
        <title>Description of Psychrosphaera ytuae sp. nov. isolated from deep sea sediment of South China Sea.</title>
        <authorList>
            <person name="Zhang J."/>
            <person name="Xu X.-D."/>
        </authorList>
    </citation>
    <scope>NUCLEOTIDE SEQUENCE</scope>
    <source>
        <strain evidence="2">MTZ26</strain>
    </source>
</reference>
<keyword evidence="1" id="KW-0732">Signal</keyword>
<feature type="signal peptide" evidence="1">
    <location>
        <begin position="1"/>
        <end position="27"/>
    </location>
</feature>
<evidence type="ECO:0000256" key="1">
    <source>
        <dbReference type="SAM" id="SignalP"/>
    </source>
</evidence>
<dbReference type="InterPro" id="IPR021457">
    <property type="entry name" value="DUF3108"/>
</dbReference>
<name>A0A975HKV8_9GAMM</name>
<gene>
    <name evidence="2" type="ORF">J1N51_04400</name>
</gene>
<dbReference type="AlphaFoldDB" id="A0A975HKV8"/>
<dbReference type="PROSITE" id="PS51257">
    <property type="entry name" value="PROKAR_LIPOPROTEIN"/>
    <property type="match status" value="1"/>
</dbReference>
<sequence length="253" mass="29151">MIKMSQLTRLKKATLVFLTATACLLPAATLANSPKELDIVSFYAVYDMYRQGDLLGQGERKFSQLAENQYSLSLESELEWLIFSDKREEVSIFKMENGQVSPLSYKYERSGTGSDKKLSIEFQADNKVIIEPRPKRDAAPEQGQPGWLDEMTMHMQIQLDLMNGKKDLSYTMVSNSGELREYQFEVVGEELISTGMGRFKAIKVARVYEDRKFYAQHAWFIPELDYVLARLWRMKKGVEQYDLVIKSYSASKI</sequence>
<dbReference type="RefSeq" id="WP_208832763.1">
    <property type="nucleotide sequence ID" value="NZ_CP072110.1"/>
</dbReference>
<evidence type="ECO:0000313" key="2">
    <source>
        <dbReference type="EMBL" id="QTH64709.1"/>
    </source>
</evidence>
<feature type="chain" id="PRO_5037790420" evidence="1">
    <location>
        <begin position="28"/>
        <end position="253"/>
    </location>
</feature>
<proteinExistence type="predicted"/>